<dbReference type="InterPro" id="IPR036249">
    <property type="entry name" value="Thioredoxin-like_sf"/>
</dbReference>
<dbReference type="PANTHER" id="PTHR45669">
    <property type="entry name" value="GLUTAREDOXIN DOMAIN-CONTAINING CYSTEINE-RICH PROTEIN CG12206-RELATED"/>
    <property type="match status" value="1"/>
</dbReference>
<dbReference type="OrthoDB" id="423313at2759"/>
<accession>A0A5J4ZE89</accession>
<gene>
    <name evidence="2" type="ORF">F0562_017070</name>
</gene>
<keyword evidence="3" id="KW-1185">Reference proteome</keyword>
<reference evidence="2 3" key="1">
    <citation type="submission" date="2019-09" db="EMBL/GenBank/DDBJ databases">
        <title>A chromosome-level genome assembly of the Chinese tupelo Nyssa sinensis.</title>
        <authorList>
            <person name="Yang X."/>
            <person name="Kang M."/>
            <person name="Yang Y."/>
            <person name="Xiong H."/>
            <person name="Wang M."/>
            <person name="Zhang Z."/>
            <person name="Wang Z."/>
            <person name="Wu H."/>
            <person name="Ma T."/>
            <person name="Liu J."/>
            <person name="Xi Z."/>
        </authorList>
    </citation>
    <scope>NUCLEOTIDE SEQUENCE [LARGE SCALE GENOMIC DNA]</scope>
    <source>
        <strain evidence="2">J267</strain>
        <tissue evidence="2">Leaf</tissue>
    </source>
</reference>
<dbReference type="PANTHER" id="PTHR45669:SF14">
    <property type="entry name" value="EMB|CAB81925.1-RELATED"/>
    <property type="match status" value="1"/>
</dbReference>
<evidence type="ECO:0000313" key="3">
    <source>
        <dbReference type="Proteomes" id="UP000325577"/>
    </source>
</evidence>
<proteinExistence type="predicted"/>
<dbReference type="PROSITE" id="PS51354">
    <property type="entry name" value="GLUTAREDOXIN_2"/>
    <property type="match status" value="1"/>
</dbReference>
<dbReference type="Proteomes" id="UP000325577">
    <property type="component" value="Linkage Group LG8"/>
</dbReference>
<organism evidence="2 3">
    <name type="scientific">Nyssa sinensis</name>
    <dbReference type="NCBI Taxonomy" id="561372"/>
    <lineage>
        <taxon>Eukaryota</taxon>
        <taxon>Viridiplantae</taxon>
        <taxon>Streptophyta</taxon>
        <taxon>Embryophyta</taxon>
        <taxon>Tracheophyta</taxon>
        <taxon>Spermatophyta</taxon>
        <taxon>Magnoliopsida</taxon>
        <taxon>eudicotyledons</taxon>
        <taxon>Gunneridae</taxon>
        <taxon>Pentapetalae</taxon>
        <taxon>asterids</taxon>
        <taxon>Cornales</taxon>
        <taxon>Nyssaceae</taxon>
        <taxon>Nyssa</taxon>
    </lineage>
</organism>
<dbReference type="InterPro" id="IPR002109">
    <property type="entry name" value="Glutaredoxin"/>
</dbReference>
<dbReference type="CDD" id="cd03031">
    <property type="entry name" value="GRX_GRX_like"/>
    <property type="match status" value="1"/>
</dbReference>
<sequence>MVFDYHCIEEQLGTITIEFSLFHGADNVLILQGSYTLQMRMEDATKHQLTCISFGFSIGFIASEADKHVMRMKGMKGRFLRKLKSISTLKQSLVFQVNPSNQNFQTSFYREQEHKINNNNNNNNNPPQLFPGNIREPQVFNNVKDDQEMDSGFCGSGKENFGSPINSKAAVPAKDNAETAITLLSGSDNACTVPLSAVQVFKQSQTSAESLFDAKPLAFSEEMVMEHTHTDEVNLDSEEFPTLLDFEEKCPPGGSESVVLYTTSLRGIRKTFEDCNSIRFLLESFRVLFYERDVSMHLEFREELWRMLGGRVVPPRLFIGGRLIGGADEVVGLHEQGKLKKLLQGMPLNPSNGPCSGCAGVHFVLCSNCNGSCKVMQDGQAIEVSIRCLECNENGLIKCPICC</sequence>
<dbReference type="Gene3D" id="3.40.30.10">
    <property type="entry name" value="Glutaredoxin"/>
    <property type="match status" value="1"/>
</dbReference>
<evidence type="ECO:0000259" key="1">
    <source>
        <dbReference type="Pfam" id="PF00462"/>
    </source>
</evidence>
<dbReference type="AlphaFoldDB" id="A0A5J4ZE89"/>
<dbReference type="SUPFAM" id="SSF52833">
    <property type="entry name" value="Thioredoxin-like"/>
    <property type="match status" value="1"/>
</dbReference>
<name>A0A5J4ZE89_9ASTE</name>
<dbReference type="EMBL" id="CM018051">
    <property type="protein sequence ID" value="KAA8516820.1"/>
    <property type="molecule type" value="Genomic_DNA"/>
</dbReference>
<evidence type="ECO:0000313" key="2">
    <source>
        <dbReference type="EMBL" id="KAA8516820.1"/>
    </source>
</evidence>
<feature type="domain" description="Glutaredoxin" evidence="1">
    <location>
        <begin position="258"/>
        <end position="324"/>
    </location>
</feature>
<dbReference type="Pfam" id="PF00462">
    <property type="entry name" value="Glutaredoxin"/>
    <property type="match status" value="1"/>
</dbReference>
<protein>
    <recommendedName>
        <fullName evidence="1">Glutaredoxin domain-containing protein</fullName>
    </recommendedName>
</protein>
<dbReference type="Pfam" id="PF23733">
    <property type="entry name" value="GRXCR1-2_C"/>
    <property type="match status" value="1"/>
</dbReference>